<dbReference type="OrthoDB" id="5174394at2"/>
<gene>
    <name evidence="1" type="ORF">Fuma_05121</name>
</gene>
<keyword evidence="2" id="KW-1185">Reference proteome</keyword>
<dbReference type="SUPFAM" id="SSF82171">
    <property type="entry name" value="DPP6 N-terminal domain-like"/>
    <property type="match status" value="1"/>
</dbReference>
<dbReference type="Gene3D" id="2.130.10.10">
    <property type="entry name" value="YVTN repeat-like/Quinoprotein amine dehydrogenase"/>
    <property type="match status" value="1"/>
</dbReference>
<evidence type="ECO:0008006" key="3">
    <source>
        <dbReference type="Google" id="ProtNLM"/>
    </source>
</evidence>
<evidence type="ECO:0000313" key="2">
    <source>
        <dbReference type="Proteomes" id="UP000187735"/>
    </source>
</evidence>
<evidence type="ECO:0000313" key="1">
    <source>
        <dbReference type="EMBL" id="APZ95463.1"/>
    </source>
</evidence>
<dbReference type="EMBL" id="CP017641">
    <property type="protein sequence ID" value="APZ95463.1"/>
    <property type="molecule type" value="Genomic_DNA"/>
</dbReference>
<dbReference type="Proteomes" id="UP000187735">
    <property type="component" value="Chromosome"/>
</dbReference>
<dbReference type="InterPro" id="IPR015943">
    <property type="entry name" value="WD40/YVTN_repeat-like_dom_sf"/>
</dbReference>
<sequence length="435" mass="49808">MTVSPATAPIELAPEVDVVFATTGKERHFFGYYDKSPLDSTDSKLLCHRYTGDDRHLVTRDDHCEVGYFCLHSGQFTALMVTDAFNWQQGSMLQWLGPNHSDEVIWNDIEQGQYVARIMNIHSLETRTVQQTIYGVSPDGQWAVSPSFERHEYCRPGYRYRGVNNKAWESPRDCDDGVFRVDLVKGGAKLLISLAELKRLSPLASMDGTEHYVEHMLVNPAGNRFTFHHRWKLPDGGIYTRMYCCDSDGKNLQMLNDSGFYSHQTWKSDDEIVVTGRVPSRGGQLRYSSNRLRHFMRPLLRLARRLPAEMTAPIRSRLMPFGYLKFDLRNESCDVLEGGKWGDGHPSFHPSHPSWMLSDTYADQDGIQDLFLYNILTKERTTIAQFPSPIEYAAKGYRCDLHPRWDRSGNRVIVDTLCTGVRQVFVLDVHKLVAS</sequence>
<dbReference type="STRING" id="1891926.Fuma_05121"/>
<dbReference type="KEGG" id="fmr:Fuma_05121"/>
<proteinExistence type="predicted"/>
<reference evidence="1 2" key="1">
    <citation type="journal article" date="2016" name="Front. Microbiol.">
        <title>Fuerstia marisgermanicae gen. nov., sp. nov., an Unusual Member of the Phylum Planctomycetes from the German Wadden Sea.</title>
        <authorList>
            <person name="Kohn T."/>
            <person name="Heuer A."/>
            <person name="Jogler M."/>
            <person name="Vollmers J."/>
            <person name="Boedeker C."/>
            <person name="Bunk B."/>
            <person name="Rast P."/>
            <person name="Borchert D."/>
            <person name="Glockner I."/>
            <person name="Freese H.M."/>
            <person name="Klenk H.P."/>
            <person name="Overmann J."/>
            <person name="Kaster A.K."/>
            <person name="Rohde M."/>
            <person name="Wiegand S."/>
            <person name="Jogler C."/>
        </authorList>
    </citation>
    <scope>NUCLEOTIDE SEQUENCE [LARGE SCALE GENOMIC DNA]</scope>
    <source>
        <strain evidence="1 2">NH11</strain>
    </source>
</reference>
<name>A0A1P8WN20_9PLAN</name>
<accession>A0A1P8WN20</accession>
<dbReference type="AlphaFoldDB" id="A0A1P8WN20"/>
<protein>
    <recommendedName>
        <fullName evidence="3">Dioxygenase</fullName>
    </recommendedName>
</protein>
<organism evidence="1 2">
    <name type="scientific">Fuerstiella marisgermanici</name>
    <dbReference type="NCBI Taxonomy" id="1891926"/>
    <lineage>
        <taxon>Bacteria</taxon>
        <taxon>Pseudomonadati</taxon>
        <taxon>Planctomycetota</taxon>
        <taxon>Planctomycetia</taxon>
        <taxon>Planctomycetales</taxon>
        <taxon>Planctomycetaceae</taxon>
        <taxon>Fuerstiella</taxon>
    </lineage>
</organism>
<dbReference type="RefSeq" id="WP_077026618.1">
    <property type="nucleotide sequence ID" value="NZ_CP017641.1"/>
</dbReference>